<dbReference type="EMBL" id="JBGNUJ010000002">
    <property type="protein sequence ID" value="KAL3964761.1"/>
    <property type="molecule type" value="Genomic_DNA"/>
</dbReference>
<organism evidence="1 2">
    <name type="scientific">Purpureocillium lilacinum</name>
    <name type="common">Paecilomyces lilacinus</name>
    <dbReference type="NCBI Taxonomy" id="33203"/>
    <lineage>
        <taxon>Eukaryota</taxon>
        <taxon>Fungi</taxon>
        <taxon>Dikarya</taxon>
        <taxon>Ascomycota</taxon>
        <taxon>Pezizomycotina</taxon>
        <taxon>Sordariomycetes</taxon>
        <taxon>Hypocreomycetidae</taxon>
        <taxon>Hypocreales</taxon>
        <taxon>Ophiocordycipitaceae</taxon>
        <taxon>Purpureocillium</taxon>
    </lineage>
</organism>
<evidence type="ECO:0000313" key="1">
    <source>
        <dbReference type="EMBL" id="KAL3964761.1"/>
    </source>
</evidence>
<name>A0ACC4E8G8_PURLI</name>
<keyword evidence="2" id="KW-1185">Reference proteome</keyword>
<reference evidence="1" key="1">
    <citation type="submission" date="2024-12" db="EMBL/GenBank/DDBJ databases">
        <title>Comparative genomics and development of molecular markers within Purpureocillium lilacinum and among Purpureocillium species.</title>
        <authorList>
            <person name="Yeh Z.-Y."/>
            <person name="Ni N.-T."/>
            <person name="Lo P.-H."/>
            <person name="Mushyakhwo K."/>
            <person name="Lin C.-F."/>
            <person name="Nai Y.-S."/>
        </authorList>
    </citation>
    <scope>NUCLEOTIDE SEQUENCE</scope>
    <source>
        <strain evidence="1">NCHU-NPUST-175</strain>
    </source>
</reference>
<accession>A0ACC4E8G8</accession>
<sequence>MSTSPPQVSVSPMSMVDLDQTVFLPAASSSLPQQTEHLDSSTFATTTGVDFAQSDAFMTPQQYLFPQTDAAEFTQQELNAEFFPGLDQANAGPSSALNPSQTFRPNPIQEWEPSNQQVGEGQVISFEEFIPSPQDFSISSASPGSSSSKSPAIKAESPSGKLPTSTRKVKAGKVEKNKKPEQSGKFVIMTPTPLANDTKESALQVRRLGACFCCHSRKVKCDKERPCKHCKRLMLHVPQLVCWQFQDFLTTLFPDFIRGHFRKDEMSKFLRDNVEGFHVGGVEQPCDIELFSGHRFSATMPIRAKFFTAKTCDVLQHWHLNLDKARLDIQANDSAPIGLEFGTGTQREELRKRAKSYIQEIVNEPQYAEQVTDSFRSTRLPTKVLRIVQQYAQQSDSTMVKRALSIYAMQYVMTRHLCITRQSIVSLHGSGLVPQNTPWVTPRVLARQVKSLIDELIMREMQLLFECFSKSLKPKHKREWAPCMASFLVLCLFMEAVETTTENFAMSQNEINLRNSTPPEYKPEFALNMCKELENMPFKQFAYQFHNIYQTHTKDANTKSFNPLFDDECMEQEEVDGPAVEMLGALRGLLHGEDWQEIQFLADDDILLSRDVHTAPIDASFLYTGRLVAKFLLSFANEQVIFGSSI</sequence>
<evidence type="ECO:0000313" key="2">
    <source>
        <dbReference type="Proteomes" id="UP001638806"/>
    </source>
</evidence>
<comment type="caution">
    <text evidence="1">The sequence shown here is derived from an EMBL/GenBank/DDBJ whole genome shotgun (WGS) entry which is preliminary data.</text>
</comment>
<proteinExistence type="predicted"/>
<gene>
    <name evidence="1" type="ORF">ACCO45_001765</name>
</gene>
<dbReference type="Proteomes" id="UP001638806">
    <property type="component" value="Unassembled WGS sequence"/>
</dbReference>
<protein>
    <submittedName>
        <fullName evidence="1">Uncharacterized protein</fullName>
    </submittedName>
</protein>